<evidence type="ECO:0000256" key="3">
    <source>
        <dbReference type="SAM" id="Phobius"/>
    </source>
</evidence>
<feature type="transmembrane region" description="Helical" evidence="3">
    <location>
        <begin position="1126"/>
        <end position="1152"/>
    </location>
</feature>
<feature type="domain" description="Fibronectin type-III" evidence="5">
    <location>
        <begin position="810"/>
        <end position="915"/>
    </location>
</feature>
<dbReference type="SUPFAM" id="SSF49265">
    <property type="entry name" value="Fibronectin type III"/>
    <property type="match status" value="4"/>
</dbReference>
<dbReference type="eggNOG" id="KOG4221">
    <property type="taxonomic scope" value="Eukaryota"/>
</dbReference>
<keyword evidence="3" id="KW-0472">Membrane</keyword>
<evidence type="ECO:0000256" key="1">
    <source>
        <dbReference type="ARBA" id="ARBA00022737"/>
    </source>
</evidence>
<feature type="region of interest" description="Disordered" evidence="2">
    <location>
        <begin position="1193"/>
        <end position="1213"/>
    </location>
</feature>
<proteinExistence type="predicted"/>
<dbReference type="PROSITE" id="PS50853">
    <property type="entry name" value="FN3"/>
    <property type="match status" value="5"/>
</dbReference>
<dbReference type="InterPro" id="IPR003961">
    <property type="entry name" value="FN3_dom"/>
</dbReference>
<evidence type="ECO:0000259" key="5">
    <source>
        <dbReference type="PROSITE" id="PS50853"/>
    </source>
</evidence>
<evidence type="ECO:0000313" key="6">
    <source>
        <dbReference type="EnsemblMetazoa" id="Aqu2.1.17284_001"/>
    </source>
</evidence>
<feature type="signal peptide" evidence="4">
    <location>
        <begin position="1"/>
        <end position="20"/>
    </location>
</feature>
<feature type="domain" description="Fibronectin type-III" evidence="5">
    <location>
        <begin position="540"/>
        <end position="629"/>
    </location>
</feature>
<feature type="domain" description="Fibronectin type-III" evidence="5">
    <location>
        <begin position="727"/>
        <end position="808"/>
    </location>
</feature>
<dbReference type="CDD" id="cd00063">
    <property type="entry name" value="FN3"/>
    <property type="match status" value="5"/>
</dbReference>
<feature type="domain" description="Fibronectin type-III" evidence="5">
    <location>
        <begin position="916"/>
        <end position="1009"/>
    </location>
</feature>
<dbReference type="PANTHER" id="PTHR46708:SF2">
    <property type="entry name" value="FIBRONECTIN TYPE-III DOMAIN-CONTAINING PROTEIN"/>
    <property type="match status" value="1"/>
</dbReference>
<dbReference type="Pfam" id="PF00041">
    <property type="entry name" value="fn3"/>
    <property type="match status" value="4"/>
</dbReference>
<dbReference type="InParanoid" id="A0A1X7TQC2"/>
<evidence type="ECO:0000256" key="2">
    <source>
        <dbReference type="SAM" id="MobiDB-lite"/>
    </source>
</evidence>
<dbReference type="SMART" id="SM00060">
    <property type="entry name" value="FN3"/>
    <property type="match status" value="6"/>
</dbReference>
<keyword evidence="4" id="KW-0732">Signal</keyword>
<dbReference type="InterPro" id="IPR013783">
    <property type="entry name" value="Ig-like_fold"/>
</dbReference>
<protein>
    <recommendedName>
        <fullName evidence="5">Fibronectin type-III domain-containing protein</fullName>
    </recommendedName>
</protein>
<accession>A0A1X7TQC2</accession>
<organism evidence="6">
    <name type="scientific">Amphimedon queenslandica</name>
    <name type="common">Sponge</name>
    <dbReference type="NCBI Taxonomy" id="400682"/>
    <lineage>
        <taxon>Eukaryota</taxon>
        <taxon>Metazoa</taxon>
        <taxon>Porifera</taxon>
        <taxon>Demospongiae</taxon>
        <taxon>Heteroscleromorpha</taxon>
        <taxon>Haplosclerida</taxon>
        <taxon>Niphatidae</taxon>
        <taxon>Amphimedon</taxon>
    </lineage>
</organism>
<feature type="chain" id="PRO_5012327033" description="Fibronectin type-III domain-containing protein" evidence="4">
    <location>
        <begin position="21"/>
        <end position="1213"/>
    </location>
</feature>
<dbReference type="InterPro" id="IPR036116">
    <property type="entry name" value="FN3_sf"/>
</dbReference>
<name>A0A1X7TQC2_AMPQE</name>
<dbReference type="EnsemblMetazoa" id="Aqu2.1.17284_001">
    <property type="protein sequence ID" value="Aqu2.1.17284_001"/>
    <property type="gene ID" value="Aqu2.1.17284"/>
</dbReference>
<evidence type="ECO:0000256" key="4">
    <source>
        <dbReference type="SAM" id="SignalP"/>
    </source>
</evidence>
<keyword evidence="1" id="KW-0677">Repeat</keyword>
<keyword evidence="3" id="KW-0812">Transmembrane</keyword>
<reference evidence="6" key="1">
    <citation type="submission" date="2017-05" db="UniProtKB">
        <authorList>
            <consortium name="EnsemblMetazoa"/>
        </authorList>
    </citation>
    <scope>IDENTIFICATION</scope>
</reference>
<dbReference type="AlphaFoldDB" id="A0A1X7TQC2"/>
<dbReference type="PANTHER" id="PTHR46708">
    <property type="entry name" value="TENASCIN"/>
    <property type="match status" value="1"/>
</dbReference>
<feature type="domain" description="Fibronectin type-III" evidence="5">
    <location>
        <begin position="1010"/>
        <end position="1115"/>
    </location>
</feature>
<dbReference type="Gene3D" id="2.60.40.10">
    <property type="entry name" value="Immunoglobulins"/>
    <property type="match status" value="6"/>
</dbReference>
<sequence>MISALALSIVFLLSVSEVISQCPPSSGIYLRHNGTCYSNGSYFHDERISPTPLECVLPGATLNGGKWIGPNGTVPCPGSNSNVFCTVGSGANLSVHIPITNNYLYLQIPGDGWYKCCLPTDCSDPNTNIIFANIFRFAQIESFTVADLPSDMTVYPQEYKLSCVKIGYRAYDMSMSIGNNTLANYTGCSDASNTCSGTVLVSSTYTVGYTANITWDGMTVISNGSSNQSTIGDQMYHCNLLDNPYHAHNRIRNLTIKVPASAPSSLTEVKKTINSITVSWTALDSSDADGYVVSVTSDTDTVQTVQVEGSIAKSISCVLPGTSLTTGQWVRVADPDDPVDCNIDNNNDPLLCTNVTSPDATLSLYYPAIVGLGSQEGFYKCCLPTDCSTANHSIYVNIFRWAEIAEVTVDLPSDITVLPQTYTLHAIKVGEPNHVYLNSAKWYYEYGSNSVAITAGLCSGRSGYSCSIGNEVLLHQSNGSYDYALTVTWNGESITSGILSQSNNNGDHVYRFYLHFGLSIYVPVMRNRYISVTVSAPATAPSSLTEVSKTATTITVSWTALDSSDVDGYVVNVTSDTDTVQTVQVEGSSNNTITLNGLRGGTTYNITVRAYQQLLGPASSSISVQTLPVINSINWTLVSSITQLNNIQYCIDCLTTTDINPSTDVYWLVNGVMKSNSNYSSIDVLTYNNTLLVYPDPLGVSVNVTCIAMIGGVNYSQSVILHAPSGPPNNVRGFILNATSIKMKWAISSETNGYVIEYTTGGVTRNVVSTSEDEIVLTNLSPMSTYTISVYSYIDLPSVNSTVTVLKFDVPSPVTSLSVSNVSTTGITVKWTIPSSDNYVTYYTISYTPSCPQLSSVIATVSVAPHQSTTTYSYTLMHAHVDLYSGMNCTVTVRAGNVLGGSDPKSVYKDTLLSKAPTGVPYSLFLSQPNNNLTWNEVKCFERNGLITGYTVMISNSSITYNLTSTERYIILNDLVFGTEYNISVAAVNSVGRGPFSDPIVIRIGIVPGPVGSVSSIMDTTWAVISWSVPSFIPHDYPIITYEIGYHILQSGGSCMKVDDDGFNTEISQLLNSSNALIIITDLNDMSCYIFGVRAYTDKGYGEWTLIANQTLPPCFPSVSDTSNSVIGLGLFVSLLCILLTVSIVIHIFCFIRKNLKSPCIINKQTKYYTDRADDDISMQACEPYEMHRTKLSEEDEGVYDECQASPEDCSRQ</sequence>
<dbReference type="InterPro" id="IPR050991">
    <property type="entry name" value="ECM_Regulatory_Proteins"/>
</dbReference>
<keyword evidence="3" id="KW-1133">Transmembrane helix</keyword>